<evidence type="ECO:0000256" key="1">
    <source>
        <dbReference type="ARBA" id="ARBA00004429"/>
    </source>
</evidence>
<dbReference type="AlphaFoldDB" id="A0A379UYA8"/>
<evidence type="ECO:0000256" key="3">
    <source>
        <dbReference type="ARBA" id="ARBA00011262"/>
    </source>
</evidence>
<dbReference type="InterPro" id="IPR001851">
    <property type="entry name" value="ABC_transp_permease"/>
</dbReference>
<keyword evidence="6" id="KW-0997">Cell inner membrane</keyword>
<dbReference type="EMBL" id="UGXK01000001">
    <property type="protein sequence ID" value="SUG73308.1"/>
    <property type="molecule type" value="Genomic_DNA"/>
</dbReference>
<evidence type="ECO:0000256" key="12">
    <source>
        <dbReference type="SAM" id="Phobius"/>
    </source>
</evidence>
<gene>
    <name evidence="13" type="primary">lsrC_2</name>
    <name evidence="13" type="ORF">NCTC5798_04565</name>
</gene>
<evidence type="ECO:0000256" key="11">
    <source>
        <dbReference type="ARBA" id="ARBA00039382"/>
    </source>
</evidence>
<keyword evidence="8 12" id="KW-1133">Transmembrane helix</keyword>
<dbReference type="Proteomes" id="UP000255534">
    <property type="component" value="Unassembled WGS sequence"/>
</dbReference>
<reference evidence="13 14" key="1">
    <citation type="submission" date="2018-06" db="EMBL/GenBank/DDBJ databases">
        <authorList>
            <consortium name="Pathogen Informatics"/>
            <person name="Doyle S."/>
        </authorList>
    </citation>
    <scope>NUCLEOTIDE SEQUENCE [LARGE SCALE GENOMIC DNA]</scope>
    <source>
        <strain evidence="13 14">NCTC5798</strain>
    </source>
</reference>
<keyword evidence="9 12" id="KW-0472">Membrane</keyword>
<evidence type="ECO:0000256" key="7">
    <source>
        <dbReference type="ARBA" id="ARBA00022692"/>
    </source>
</evidence>
<evidence type="ECO:0000256" key="2">
    <source>
        <dbReference type="ARBA" id="ARBA00007942"/>
    </source>
</evidence>
<evidence type="ECO:0000256" key="5">
    <source>
        <dbReference type="ARBA" id="ARBA00022475"/>
    </source>
</evidence>
<sequence length="110" mass="11901">MLLWTGGKWIEGLPAGLKQLSAPVFLGISAIGWFTLVLALLMAWLLAKTAFGRNFYATGDNLQGARQLGVRTEMVRIMAFSLNGGMAALAGIVLPRRLASFPIKPARGWK</sequence>
<evidence type="ECO:0000256" key="8">
    <source>
        <dbReference type="ARBA" id="ARBA00022989"/>
    </source>
</evidence>
<accession>A0A379UYA8</accession>
<name>A0A379UYA8_SALET</name>
<comment type="similarity">
    <text evidence="2">Belongs to the binding-protein-dependent transport system permease family. AraH/RbsC subfamily.</text>
</comment>
<evidence type="ECO:0000313" key="13">
    <source>
        <dbReference type="EMBL" id="SUG73308.1"/>
    </source>
</evidence>
<keyword evidence="5" id="KW-1003">Cell membrane</keyword>
<evidence type="ECO:0000313" key="14">
    <source>
        <dbReference type="Proteomes" id="UP000255534"/>
    </source>
</evidence>
<dbReference type="Pfam" id="PF02653">
    <property type="entry name" value="BPD_transp_2"/>
    <property type="match status" value="1"/>
</dbReference>
<keyword evidence="4" id="KW-0813">Transport</keyword>
<dbReference type="PANTHER" id="PTHR32196">
    <property type="entry name" value="ABC TRANSPORTER PERMEASE PROTEIN YPHD-RELATED-RELATED"/>
    <property type="match status" value="1"/>
</dbReference>
<dbReference type="GO" id="GO:0005886">
    <property type="term" value="C:plasma membrane"/>
    <property type="evidence" value="ECO:0007669"/>
    <property type="project" value="UniProtKB-SubCell"/>
</dbReference>
<comment type="function">
    <text evidence="10">Part of the ABC transporter complex LsrABCD involved in autoinducer 2 (AI-2) import. Probably responsible for the translocation of the substrate across the membrane.</text>
</comment>
<comment type="subcellular location">
    <subcellularLocation>
        <location evidence="1">Cell inner membrane</location>
        <topology evidence="1">Multi-pass membrane protein</topology>
    </subcellularLocation>
</comment>
<feature type="transmembrane region" description="Helical" evidence="12">
    <location>
        <begin position="20"/>
        <end position="46"/>
    </location>
</feature>
<dbReference type="PANTHER" id="PTHR32196:SF29">
    <property type="entry name" value="AUTOINDUCER 2 IMPORT SYSTEM PERMEASE PROTEIN LSRC"/>
    <property type="match status" value="1"/>
</dbReference>
<evidence type="ECO:0000256" key="4">
    <source>
        <dbReference type="ARBA" id="ARBA00022448"/>
    </source>
</evidence>
<feature type="transmembrane region" description="Helical" evidence="12">
    <location>
        <begin position="75"/>
        <end position="94"/>
    </location>
</feature>
<keyword evidence="7 12" id="KW-0812">Transmembrane</keyword>
<evidence type="ECO:0000256" key="9">
    <source>
        <dbReference type="ARBA" id="ARBA00023136"/>
    </source>
</evidence>
<dbReference type="GO" id="GO:0022857">
    <property type="term" value="F:transmembrane transporter activity"/>
    <property type="evidence" value="ECO:0007669"/>
    <property type="project" value="InterPro"/>
</dbReference>
<evidence type="ECO:0000256" key="6">
    <source>
        <dbReference type="ARBA" id="ARBA00022519"/>
    </source>
</evidence>
<proteinExistence type="inferred from homology"/>
<organism evidence="13 14">
    <name type="scientific">Salmonella enterica I</name>
    <dbReference type="NCBI Taxonomy" id="59201"/>
    <lineage>
        <taxon>Bacteria</taxon>
        <taxon>Pseudomonadati</taxon>
        <taxon>Pseudomonadota</taxon>
        <taxon>Gammaproteobacteria</taxon>
        <taxon>Enterobacterales</taxon>
        <taxon>Enterobacteriaceae</taxon>
        <taxon>Salmonella</taxon>
    </lineage>
</organism>
<evidence type="ECO:0000256" key="10">
    <source>
        <dbReference type="ARBA" id="ARBA00025439"/>
    </source>
</evidence>
<protein>
    <recommendedName>
        <fullName evidence="11">Autoinducer 2 import system permease protein LsrC</fullName>
    </recommendedName>
</protein>
<comment type="subunit">
    <text evidence="3">The complex is composed of two ATP-binding proteins (LsrA), two transmembrane proteins (LsrC and LsrD) and a solute-binding protein (LsrB).</text>
</comment>